<name>A0A6J6TZP3_9ZZZZ</name>
<evidence type="ECO:0000313" key="1">
    <source>
        <dbReference type="EMBL" id="CAB4751823.1"/>
    </source>
</evidence>
<organism evidence="1">
    <name type="scientific">freshwater metagenome</name>
    <dbReference type="NCBI Taxonomy" id="449393"/>
    <lineage>
        <taxon>unclassified sequences</taxon>
        <taxon>metagenomes</taxon>
        <taxon>ecological metagenomes</taxon>
    </lineage>
</organism>
<evidence type="ECO:0000313" key="4">
    <source>
        <dbReference type="EMBL" id="CAB4961136.1"/>
    </source>
</evidence>
<evidence type="ECO:0000313" key="5">
    <source>
        <dbReference type="EMBL" id="CAB5020604.1"/>
    </source>
</evidence>
<proteinExistence type="predicted"/>
<accession>A0A6J6TZP3</accession>
<dbReference type="EMBL" id="CAEZYF010000052">
    <property type="protein sequence ID" value="CAB4751823.1"/>
    <property type="molecule type" value="Genomic_DNA"/>
</dbReference>
<evidence type="ECO:0000313" key="2">
    <source>
        <dbReference type="EMBL" id="CAB4819804.1"/>
    </source>
</evidence>
<gene>
    <name evidence="1" type="ORF">UFOPK2656_03587</name>
    <name evidence="2" type="ORF">UFOPK3099_01322</name>
    <name evidence="3" type="ORF">UFOPK3267_00963</name>
    <name evidence="4" type="ORF">UFOPK3651_03523</name>
    <name evidence="5" type="ORF">UFOPK3931_03330</name>
</gene>
<reference evidence="1" key="1">
    <citation type="submission" date="2020-05" db="EMBL/GenBank/DDBJ databases">
        <authorList>
            <person name="Chiriac C."/>
            <person name="Salcher M."/>
            <person name="Ghai R."/>
            <person name="Kavagutti S V."/>
        </authorList>
    </citation>
    <scope>NUCLEOTIDE SEQUENCE</scope>
</reference>
<sequence length="44" mass="4455">MMFAGVISNVPVSGFVDKNRSVSIPSNSHVGVCSLRSATTAGSS</sequence>
<protein>
    <submittedName>
        <fullName evidence="1">Unannotated protein</fullName>
    </submittedName>
</protein>
<dbReference type="EMBL" id="CAFBIY010000040">
    <property type="protein sequence ID" value="CAB4849632.1"/>
    <property type="molecule type" value="Genomic_DNA"/>
</dbReference>
<dbReference type="AlphaFoldDB" id="A0A6J6TZP3"/>
<evidence type="ECO:0000313" key="3">
    <source>
        <dbReference type="EMBL" id="CAB4849632.1"/>
    </source>
</evidence>
<dbReference type="EMBL" id="CAFBMT010000052">
    <property type="protein sequence ID" value="CAB4961136.1"/>
    <property type="molecule type" value="Genomic_DNA"/>
</dbReference>
<dbReference type="EMBL" id="CAFAAV010000089">
    <property type="protein sequence ID" value="CAB4819804.1"/>
    <property type="molecule type" value="Genomic_DNA"/>
</dbReference>
<dbReference type="EMBL" id="CAFBOL010000166">
    <property type="protein sequence ID" value="CAB5020604.1"/>
    <property type="molecule type" value="Genomic_DNA"/>
</dbReference>